<feature type="region of interest" description="Disordered" evidence="1">
    <location>
        <begin position="24"/>
        <end position="56"/>
    </location>
</feature>
<gene>
    <name evidence="2" type="ORF">DC041_0007709</name>
</gene>
<feature type="region of interest" description="Disordered" evidence="1">
    <location>
        <begin position="861"/>
        <end position="880"/>
    </location>
</feature>
<dbReference type="PANTHER" id="PTHR23347">
    <property type="entry name" value="COLORECTAL MUTANT CANCER PROTEIN MCC PROTEIN -RELATED"/>
    <property type="match status" value="1"/>
</dbReference>
<name>A0A430Q499_SCHBO</name>
<proteinExistence type="predicted"/>
<evidence type="ECO:0000313" key="2">
    <source>
        <dbReference type="EMBL" id="RTG82522.1"/>
    </source>
</evidence>
<accession>A0A430Q499</accession>
<dbReference type="InterPro" id="IPR040171">
    <property type="entry name" value="USBP1-like"/>
</dbReference>
<feature type="compositionally biased region" description="Pro residues" evidence="1">
    <location>
        <begin position="459"/>
        <end position="471"/>
    </location>
</feature>
<dbReference type="AlphaFoldDB" id="A0A430Q499"/>
<feature type="compositionally biased region" description="Low complexity" evidence="1">
    <location>
        <begin position="24"/>
        <end position="47"/>
    </location>
</feature>
<dbReference type="PANTHER" id="PTHR23347:SF6">
    <property type="entry name" value="FI17904P1"/>
    <property type="match status" value="1"/>
</dbReference>
<feature type="compositionally biased region" description="Polar residues" evidence="1">
    <location>
        <begin position="312"/>
        <end position="323"/>
    </location>
</feature>
<organism evidence="2 3">
    <name type="scientific">Schistosoma bovis</name>
    <name type="common">Blood fluke</name>
    <dbReference type="NCBI Taxonomy" id="6184"/>
    <lineage>
        <taxon>Eukaryota</taxon>
        <taxon>Metazoa</taxon>
        <taxon>Spiralia</taxon>
        <taxon>Lophotrochozoa</taxon>
        <taxon>Platyhelminthes</taxon>
        <taxon>Trematoda</taxon>
        <taxon>Digenea</taxon>
        <taxon>Strigeidida</taxon>
        <taxon>Schistosomatoidea</taxon>
        <taxon>Schistosomatidae</taxon>
        <taxon>Schistosoma</taxon>
    </lineage>
</organism>
<keyword evidence="3" id="KW-1185">Reference proteome</keyword>
<evidence type="ECO:0000313" key="3">
    <source>
        <dbReference type="Proteomes" id="UP000290809"/>
    </source>
</evidence>
<feature type="compositionally biased region" description="Low complexity" evidence="1">
    <location>
        <begin position="478"/>
        <end position="492"/>
    </location>
</feature>
<feature type="compositionally biased region" description="Low complexity" evidence="1">
    <location>
        <begin position="348"/>
        <end position="359"/>
    </location>
</feature>
<evidence type="ECO:0000256" key="1">
    <source>
        <dbReference type="SAM" id="MobiDB-lite"/>
    </source>
</evidence>
<protein>
    <submittedName>
        <fullName evidence="2">Uncharacterized protein</fullName>
    </submittedName>
</protein>
<dbReference type="STRING" id="6184.A0A430Q499"/>
<feature type="non-terminal residue" evidence="2">
    <location>
        <position position="1"/>
    </location>
</feature>
<feature type="region of interest" description="Disordered" evidence="1">
    <location>
        <begin position="312"/>
        <end position="359"/>
    </location>
</feature>
<feature type="region of interest" description="Disordered" evidence="1">
    <location>
        <begin position="434"/>
        <end position="492"/>
    </location>
</feature>
<comment type="caution">
    <text evidence="2">The sequence shown here is derived from an EMBL/GenBank/DDBJ whole genome shotgun (WGS) entry which is preliminary data.</text>
</comment>
<reference evidence="2 3" key="1">
    <citation type="journal article" date="2019" name="PLoS Pathog.">
        <title>Genome sequence of the bovine parasite Schistosoma bovis Tanzania.</title>
        <authorList>
            <person name="Oey H."/>
            <person name="Zakrzewski M."/>
            <person name="Gobert G."/>
            <person name="Gravermann K."/>
            <person name="Stoye J."/>
            <person name="Jones M."/>
            <person name="Mcmanus D."/>
            <person name="Krause L."/>
        </authorList>
    </citation>
    <scope>NUCLEOTIDE SEQUENCE [LARGE SCALE GENOMIC DNA]</scope>
    <source>
        <strain evidence="2 3">TAN1997</strain>
    </source>
</reference>
<feature type="compositionally biased region" description="Low complexity" evidence="1">
    <location>
        <begin position="862"/>
        <end position="874"/>
    </location>
</feature>
<dbReference type="EMBL" id="QMKO01002797">
    <property type="protein sequence ID" value="RTG82522.1"/>
    <property type="molecule type" value="Genomic_DNA"/>
</dbReference>
<sequence length="880" mass="99476">LYSTELAVTIFRQSQNNQMLKHPFSTISSSTSSSSFHGHSKSSQLHQSQHHQQLKRYNNSQQISVTTLPYQLYSSIGSSEEHDLLNNATNTTNNTTAGVGQQQQQQQQIFSMNHFNLHNLKSLRQQVEFLAYTILDKYETSDGGYEKILPTSLSNLTNINMTTTSVNGNVSTVNSTNLSQLHCYQHIQHSSQSPISPGLCSMQSVITSSNSLLDNSNTTNNNNNSNSVYANSWYVSLNRNKLNTIQCLSNEMNEHLHGQQSLMNPNQLPSISLNSTIGSNPSITYQQRQYNHVRLNNNLQLMNPQLRSFIKGNTNQNINENGLNGSGDGFGWETPDSGAGSSSINEISSQHHLQQHQRQQSSYLLNPSSLFLSSSTSSLLFGHYYQTYGEIIQNNTTNKVNNQSDLFIFNTLLDNLPPLWTLFTKTSTSFYESDLDSSDSSDIPGNIIKTTDLSKHSTHPPPPPPPPPPLPPHHHHQQQQQHHSSMNGQLISQLPPISSSQQLSNWSRLEERKLRTIYYQLIHTYKRLQSMLIDMPNTYQLVIPNDRNEIGEKTKTTKDSITTNSLRKLPLAVFLENSVLLQELCCIKEECADLKIRVYLLEKELHANRLTLDSRTVAERALRAHLDALIIEQNNQYSILNDNKLKLSQTTTMATSTEIQQIQSEELVNDLKRANSALIKAFDKIKHKYTTRIKKLEDQLNSMHSIPSSTCSTSCHTTINTTTTSSCSSTTTTHHNYLSNTFKGCMIEHHNINEISKASIILNDMNNVNINSQIHPIYPMQSALQQQQQQPVLTTSTHSLNIPSIIDCNRNLSSIPTSHIPPIPQHQHQQYPLHHQQDHHYYPQIKQQPMILNTSQLRTTPLSNNSLSQQFSNLKHFPTH</sequence>
<dbReference type="Proteomes" id="UP000290809">
    <property type="component" value="Unassembled WGS sequence"/>
</dbReference>